<name>A0A9W8LCP7_9FUNG</name>
<comment type="caution">
    <text evidence="2">The sequence shown here is derived from an EMBL/GenBank/DDBJ whole genome shotgun (WGS) entry which is preliminary data.</text>
</comment>
<accession>A0A9W8LCP7</accession>
<gene>
    <name evidence="2" type="ORF">GGI19_001585</name>
</gene>
<keyword evidence="3" id="KW-1185">Reference proteome</keyword>
<dbReference type="OrthoDB" id="5577936at2759"/>
<dbReference type="Pfam" id="PF14712">
    <property type="entry name" value="Snapin_Pallidin"/>
    <property type="match status" value="1"/>
</dbReference>
<evidence type="ECO:0000313" key="3">
    <source>
        <dbReference type="Proteomes" id="UP001140011"/>
    </source>
</evidence>
<proteinExistence type="predicted"/>
<dbReference type="Proteomes" id="UP001140011">
    <property type="component" value="Unassembled WGS sequence"/>
</dbReference>
<protein>
    <submittedName>
        <fullName evidence="2">Uncharacterized protein</fullName>
    </submittedName>
</protein>
<evidence type="ECO:0000313" key="2">
    <source>
        <dbReference type="EMBL" id="KAJ2755530.1"/>
    </source>
</evidence>
<feature type="region of interest" description="Disordered" evidence="1">
    <location>
        <begin position="124"/>
        <end position="146"/>
    </location>
</feature>
<reference evidence="2" key="1">
    <citation type="submission" date="2022-07" db="EMBL/GenBank/DDBJ databases">
        <title>Phylogenomic reconstructions and comparative analyses of Kickxellomycotina fungi.</title>
        <authorList>
            <person name="Reynolds N.K."/>
            <person name="Stajich J.E."/>
            <person name="Barry K."/>
            <person name="Grigoriev I.V."/>
            <person name="Crous P."/>
            <person name="Smith M.E."/>
        </authorList>
    </citation>
    <scope>NUCLEOTIDE SEQUENCE</scope>
    <source>
        <strain evidence="2">BCRC 34297</strain>
    </source>
</reference>
<dbReference type="EMBL" id="JANBUH010000059">
    <property type="protein sequence ID" value="KAJ2755530.1"/>
    <property type="molecule type" value="Genomic_DNA"/>
</dbReference>
<sequence>MSAPPASLVPALAESLDTLESHQQILLGGLKAIHAQLSQGDEVEDELLPTLTFYISQANLVQRKMMLIQARVSDMKRRADRLKAHRAKQDQMVAEWMAQERARPVPAAQASPALAQVRALGPVSRYDSTSLPPSPMPDSGEQVGSRSVPVLRSLPEGLAGRRAESEGIEPGIAVLELPASVSAVLTASSVSSGLGIESPPRRLATSVTSRPATPVAIAAAAAATVADMDPRNTSSPDSVLTVTTIKRKGKRRVRVPTIE</sequence>
<dbReference type="AlphaFoldDB" id="A0A9W8LCP7"/>
<dbReference type="InterPro" id="IPR028119">
    <property type="entry name" value="Snapin/Pallidin/Snn1"/>
</dbReference>
<evidence type="ECO:0000256" key="1">
    <source>
        <dbReference type="SAM" id="MobiDB-lite"/>
    </source>
</evidence>
<organism evidence="2 3">
    <name type="scientific">Coemansia pectinata</name>
    <dbReference type="NCBI Taxonomy" id="1052879"/>
    <lineage>
        <taxon>Eukaryota</taxon>
        <taxon>Fungi</taxon>
        <taxon>Fungi incertae sedis</taxon>
        <taxon>Zoopagomycota</taxon>
        <taxon>Kickxellomycotina</taxon>
        <taxon>Kickxellomycetes</taxon>
        <taxon>Kickxellales</taxon>
        <taxon>Kickxellaceae</taxon>
        <taxon>Coemansia</taxon>
    </lineage>
</organism>